<evidence type="ECO:0000313" key="1">
    <source>
        <dbReference type="EMBL" id="GIH88972.1"/>
    </source>
</evidence>
<dbReference type="OrthoDB" id="3535508at2"/>
<gene>
    <name evidence="1" type="ORF">Pro02_73800</name>
</gene>
<keyword evidence="2" id="KW-1185">Reference proteome</keyword>
<dbReference type="EMBL" id="BOOI01000096">
    <property type="protein sequence ID" value="GIH88972.1"/>
    <property type="molecule type" value="Genomic_DNA"/>
</dbReference>
<name>A0A8J3S6R6_PLARO</name>
<comment type="caution">
    <text evidence="1">The sequence shown here is derived from an EMBL/GenBank/DDBJ whole genome shotgun (WGS) entry which is preliminary data.</text>
</comment>
<dbReference type="Proteomes" id="UP000655044">
    <property type="component" value="Unassembled WGS sequence"/>
</dbReference>
<accession>A0A8J3S6R6</accession>
<protein>
    <submittedName>
        <fullName evidence="1">Uncharacterized protein</fullName>
    </submittedName>
</protein>
<evidence type="ECO:0000313" key="2">
    <source>
        <dbReference type="Proteomes" id="UP000655044"/>
    </source>
</evidence>
<dbReference type="AlphaFoldDB" id="A0A8J3S6R6"/>
<reference evidence="1" key="1">
    <citation type="submission" date="2021-01" db="EMBL/GenBank/DDBJ databases">
        <title>Whole genome shotgun sequence of Planobispora rosea NBRC 15558.</title>
        <authorList>
            <person name="Komaki H."/>
            <person name="Tamura T."/>
        </authorList>
    </citation>
    <scope>NUCLEOTIDE SEQUENCE</scope>
    <source>
        <strain evidence="1">NBRC 15558</strain>
    </source>
</reference>
<organism evidence="1 2">
    <name type="scientific">Planobispora rosea</name>
    <dbReference type="NCBI Taxonomy" id="35762"/>
    <lineage>
        <taxon>Bacteria</taxon>
        <taxon>Bacillati</taxon>
        <taxon>Actinomycetota</taxon>
        <taxon>Actinomycetes</taxon>
        <taxon>Streptosporangiales</taxon>
        <taxon>Streptosporangiaceae</taxon>
        <taxon>Planobispora</taxon>
    </lineage>
</organism>
<sequence>MNGLVQASQPGDGAFSAVDAAKCLRDELSRLDITADVSDGYGLAVVSVWAGLVVWSDGHRFWWRTGGRDIRRGRAVYAWHTAMEPGRAARRIAFRYAELARTHPLPAALTEANDASPR</sequence>
<proteinExistence type="predicted"/>
<dbReference type="RefSeq" id="WP_068927900.1">
    <property type="nucleotide sequence ID" value="NZ_BMQP01000065.1"/>
</dbReference>